<evidence type="ECO:0000256" key="5">
    <source>
        <dbReference type="ARBA" id="ARBA00022598"/>
    </source>
</evidence>
<comment type="similarity">
    <text evidence="2 12">Belongs to the AIR synthase family.</text>
</comment>
<dbReference type="EMBL" id="AEPY01000003">
    <property type="protein sequence ID" value="EFU80711.1"/>
    <property type="molecule type" value="Genomic_DNA"/>
</dbReference>
<dbReference type="SUPFAM" id="SSF55326">
    <property type="entry name" value="PurM N-terminal domain-like"/>
    <property type="match status" value="1"/>
</dbReference>
<dbReference type="InterPro" id="IPR036921">
    <property type="entry name" value="PurM-like_N_sf"/>
</dbReference>
<dbReference type="GO" id="GO:0006189">
    <property type="term" value="P:'de novo' IMP biosynthetic process"/>
    <property type="evidence" value="ECO:0007669"/>
    <property type="project" value="UniProtKB-UniRule"/>
</dbReference>
<keyword evidence="6 12" id="KW-0547">Nucleotide-binding</keyword>
<dbReference type="Pfam" id="PF00586">
    <property type="entry name" value="AIRS"/>
    <property type="match status" value="1"/>
</dbReference>
<dbReference type="GO" id="GO:0004637">
    <property type="term" value="F:phosphoribosylamine-glycine ligase activity"/>
    <property type="evidence" value="ECO:0007669"/>
    <property type="project" value="TreeGrafter"/>
</dbReference>
<comment type="catalytic activity">
    <reaction evidence="11 12">
        <text>2-formamido-N(1)-(5-O-phospho-beta-D-ribosyl)acetamidine + ATP = 5-amino-1-(5-phospho-beta-D-ribosyl)imidazole + ADP + phosphate + H(+)</text>
        <dbReference type="Rhea" id="RHEA:23032"/>
        <dbReference type="ChEBI" id="CHEBI:15378"/>
        <dbReference type="ChEBI" id="CHEBI:30616"/>
        <dbReference type="ChEBI" id="CHEBI:43474"/>
        <dbReference type="ChEBI" id="CHEBI:137981"/>
        <dbReference type="ChEBI" id="CHEBI:147287"/>
        <dbReference type="ChEBI" id="CHEBI:456216"/>
        <dbReference type="EC" id="6.3.3.1"/>
    </reaction>
</comment>
<evidence type="ECO:0000256" key="2">
    <source>
        <dbReference type="ARBA" id="ARBA00010280"/>
    </source>
</evidence>
<comment type="pathway">
    <text evidence="1 12">Purine metabolism; IMP biosynthesis via de novo pathway; 5-amino-1-(5-phospho-D-ribosyl)imidazole from N(2)-formyl-N(1)-(5-phospho-D-ribosyl)glycinamide: step 2/2.</text>
</comment>
<evidence type="ECO:0000259" key="14">
    <source>
        <dbReference type="Pfam" id="PF02769"/>
    </source>
</evidence>
<evidence type="ECO:0000256" key="10">
    <source>
        <dbReference type="ARBA" id="ARBA00033093"/>
    </source>
</evidence>
<sequence length="464" mass="47869">MYSLLFRALPHPFGGPGNRGGAPARIELLWGKGLTGMNFEVNSGATGAISGEATGNNPRENGTANLTNPVNAYARAGVDTQAGDRAVELMKTAVQATQGPEVLGGTGGFAGLYDASAAEMTTMRRPLLATSTDGVGTKIELAKVMRIFDTIGQDLVGMVVDDLTPAGVRPLFMTDYIACGRVVPQMIASVVEGIARACQAVDCALVAGETAEHPGVLGVADFDVAGAATGVVDAPRLLGPQRVCAGDMVVGFGASGLHSNGYSLVRRIVADAGVAWESSIPQSYGVVAPHGSPFADGADYSLGHACLEPTRLYSRLCLDLENSGWLAARQAGDFVGELDGNRVHAFAHVTGGGLAANLCRVIPAGLHAVVDRSTWQVPGIFRYLMDLGGIDAVSAEDTWNLGVGMVALVHPDFVPATVQAAQRAGMEAFVMGTVSDGIPAGERLISGTKGVSGGTVALRGEYRY</sequence>
<evidence type="ECO:0000313" key="15">
    <source>
        <dbReference type="EMBL" id="EFU80711.1"/>
    </source>
</evidence>
<reference evidence="15 16" key="1">
    <citation type="submission" date="2010-12" db="EMBL/GenBank/DDBJ databases">
        <authorList>
            <person name="Muzny D."/>
            <person name="Qin X."/>
            <person name="Deng J."/>
            <person name="Jiang H."/>
            <person name="Liu Y."/>
            <person name="Qu J."/>
            <person name="Song X.-Z."/>
            <person name="Zhang L."/>
            <person name="Thornton R."/>
            <person name="Coyle M."/>
            <person name="Francisco L."/>
            <person name="Jackson L."/>
            <person name="Javaid M."/>
            <person name="Korchina V."/>
            <person name="Kovar C."/>
            <person name="Mata R."/>
            <person name="Mathew T."/>
            <person name="Ngo R."/>
            <person name="Nguyen L."/>
            <person name="Nguyen N."/>
            <person name="Okwuonu G."/>
            <person name="Ongeri F."/>
            <person name="Pham C."/>
            <person name="Simmons D."/>
            <person name="Wilczek-Boney K."/>
            <person name="Hale W."/>
            <person name="Jakkamsetti A."/>
            <person name="Pham P."/>
            <person name="Ruth R."/>
            <person name="San Lucas F."/>
            <person name="Warren J."/>
            <person name="Zhang J."/>
            <person name="Zhao Z."/>
            <person name="Zhou C."/>
            <person name="Zhu D."/>
            <person name="Lee S."/>
            <person name="Bess C."/>
            <person name="Blankenburg K."/>
            <person name="Forbes L."/>
            <person name="Fu Q."/>
            <person name="Gubbala S."/>
            <person name="Hirani K."/>
            <person name="Jayaseelan J.C."/>
            <person name="Lara F."/>
            <person name="Munidasa M."/>
            <person name="Palculict T."/>
            <person name="Patil S."/>
            <person name="Pu L.-L."/>
            <person name="Saada N."/>
            <person name="Tang L."/>
            <person name="Weissenberger G."/>
            <person name="Zhu Y."/>
            <person name="Hemphill L."/>
            <person name="Shang Y."/>
            <person name="Youmans B."/>
            <person name="Ayvaz T."/>
            <person name="Ross M."/>
            <person name="Santibanez J."/>
            <person name="Aqrawi P."/>
            <person name="Gross S."/>
            <person name="Joshi V."/>
            <person name="Fowler G."/>
            <person name="Nazareth L."/>
            <person name="Reid J."/>
            <person name="Worley K."/>
            <person name="Petrosino J."/>
            <person name="Highlander S."/>
            <person name="Gibbs R."/>
        </authorList>
    </citation>
    <scope>NUCLEOTIDE SEQUENCE [LARGE SCALE GENOMIC DNA]</scope>
    <source>
        <strain evidence="15 16">ATCC 51333</strain>
    </source>
</reference>
<evidence type="ECO:0000256" key="8">
    <source>
        <dbReference type="ARBA" id="ARBA00031908"/>
    </source>
</evidence>
<dbReference type="InterPro" id="IPR004733">
    <property type="entry name" value="PurM_cligase"/>
</dbReference>
<keyword evidence="5 12" id="KW-0436">Ligase</keyword>
<evidence type="ECO:0000256" key="6">
    <source>
        <dbReference type="ARBA" id="ARBA00022741"/>
    </source>
</evidence>
<dbReference type="UniPathway" id="UPA00074">
    <property type="reaction ID" value="UER00129"/>
</dbReference>
<dbReference type="Pfam" id="PF02769">
    <property type="entry name" value="AIRS_C"/>
    <property type="match status" value="1"/>
</dbReference>
<evidence type="ECO:0000259" key="13">
    <source>
        <dbReference type="Pfam" id="PF00586"/>
    </source>
</evidence>
<dbReference type="Proteomes" id="UP000005573">
    <property type="component" value="Unassembled WGS sequence"/>
</dbReference>
<evidence type="ECO:0000256" key="3">
    <source>
        <dbReference type="ARBA" id="ARBA00013047"/>
    </source>
</evidence>
<dbReference type="InterPro" id="IPR016188">
    <property type="entry name" value="PurM-like_N"/>
</dbReference>
<evidence type="ECO:0000256" key="9">
    <source>
        <dbReference type="ARBA" id="ARBA00032931"/>
    </source>
</evidence>
<proteinExistence type="inferred from homology"/>
<dbReference type="InterPro" id="IPR036676">
    <property type="entry name" value="PurM-like_C_sf"/>
</dbReference>
<dbReference type="HAMAP" id="MF_00741">
    <property type="entry name" value="AIRS"/>
    <property type="match status" value="1"/>
</dbReference>
<dbReference type="AlphaFoldDB" id="E6LXF7"/>
<dbReference type="SUPFAM" id="SSF56042">
    <property type="entry name" value="PurM C-terminal domain-like"/>
    <property type="match status" value="1"/>
</dbReference>
<dbReference type="InterPro" id="IPR010918">
    <property type="entry name" value="PurM-like_C_dom"/>
</dbReference>
<evidence type="ECO:0000256" key="1">
    <source>
        <dbReference type="ARBA" id="ARBA00004686"/>
    </source>
</evidence>
<comment type="subcellular location">
    <subcellularLocation>
        <location evidence="12">Cytoplasm</location>
    </subcellularLocation>
</comment>
<evidence type="ECO:0000313" key="16">
    <source>
        <dbReference type="Proteomes" id="UP000005573"/>
    </source>
</evidence>
<dbReference type="EC" id="6.3.3.1" evidence="3 12"/>
<keyword evidence="12" id="KW-0658">Purine biosynthesis</keyword>
<dbReference type="NCBIfam" id="TIGR00878">
    <property type="entry name" value="purM"/>
    <property type="match status" value="1"/>
</dbReference>
<organism evidence="15 16">
    <name type="scientific">Mobiluncus curtisii ATCC 51333</name>
    <dbReference type="NCBI Taxonomy" id="887326"/>
    <lineage>
        <taxon>Bacteria</taxon>
        <taxon>Bacillati</taxon>
        <taxon>Actinomycetota</taxon>
        <taxon>Actinomycetes</taxon>
        <taxon>Actinomycetales</taxon>
        <taxon>Actinomycetaceae</taxon>
        <taxon>Mobiluncus</taxon>
    </lineage>
</organism>
<dbReference type="HOGENOM" id="CLU_047116_2_0_11"/>
<dbReference type="GO" id="GO:0046084">
    <property type="term" value="P:adenine biosynthetic process"/>
    <property type="evidence" value="ECO:0007669"/>
    <property type="project" value="TreeGrafter"/>
</dbReference>
<dbReference type="GO" id="GO:0005829">
    <property type="term" value="C:cytosol"/>
    <property type="evidence" value="ECO:0007669"/>
    <property type="project" value="TreeGrafter"/>
</dbReference>
<feature type="domain" description="PurM-like C-terminal" evidence="14">
    <location>
        <begin position="338"/>
        <end position="437"/>
    </location>
</feature>
<evidence type="ECO:0000256" key="11">
    <source>
        <dbReference type="ARBA" id="ARBA00049057"/>
    </source>
</evidence>
<feature type="domain" description="PurM-like N-terminal" evidence="13">
    <location>
        <begin position="127"/>
        <end position="232"/>
    </location>
</feature>
<dbReference type="Gene3D" id="3.30.1330.10">
    <property type="entry name" value="PurM-like, N-terminal domain"/>
    <property type="match status" value="1"/>
</dbReference>
<dbReference type="PANTHER" id="PTHR10520:SF12">
    <property type="entry name" value="TRIFUNCTIONAL PURINE BIOSYNTHETIC PROTEIN ADENOSINE-3"/>
    <property type="match status" value="1"/>
</dbReference>
<dbReference type="GO" id="GO:0004641">
    <property type="term" value="F:phosphoribosylformylglycinamidine cyclo-ligase activity"/>
    <property type="evidence" value="ECO:0007669"/>
    <property type="project" value="UniProtKB-UniRule"/>
</dbReference>
<evidence type="ECO:0000256" key="4">
    <source>
        <dbReference type="ARBA" id="ARBA00020367"/>
    </source>
</evidence>
<comment type="caution">
    <text evidence="15">The sequence shown here is derived from an EMBL/GenBank/DDBJ whole genome shotgun (WGS) entry which is preliminary data.</text>
</comment>
<evidence type="ECO:0000256" key="12">
    <source>
        <dbReference type="HAMAP-Rule" id="MF_00741"/>
    </source>
</evidence>
<keyword evidence="12" id="KW-0963">Cytoplasm</keyword>
<protein>
    <recommendedName>
        <fullName evidence="4 12">Phosphoribosylformylglycinamidine cyclo-ligase</fullName>
        <ecNumber evidence="3 12">6.3.3.1</ecNumber>
    </recommendedName>
    <alternativeName>
        <fullName evidence="9 12">AIR synthase</fullName>
    </alternativeName>
    <alternativeName>
        <fullName evidence="10 12">AIRS</fullName>
    </alternativeName>
    <alternativeName>
        <fullName evidence="8 12">Phosphoribosyl-aminoimidazole synthetase</fullName>
    </alternativeName>
</protein>
<dbReference type="CDD" id="cd02196">
    <property type="entry name" value="PurM"/>
    <property type="match status" value="1"/>
</dbReference>
<dbReference type="PANTHER" id="PTHR10520">
    <property type="entry name" value="TRIFUNCTIONAL PURINE BIOSYNTHETIC PROTEIN ADENOSINE-3-RELATED"/>
    <property type="match status" value="1"/>
</dbReference>
<keyword evidence="7 12" id="KW-0067">ATP-binding</keyword>
<gene>
    <name evidence="12 15" type="primary">purM</name>
    <name evidence="15" type="ORF">HMPREF0388_0430</name>
</gene>
<name>E6LXF7_9ACTO</name>
<dbReference type="Gene3D" id="3.90.650.10">
    <property type="entry name" value="PurM-like C-terminal domain"/>
    <property type="match status" value="1"/>
</dbReference>
<evidence type="ECO:0000256" key="7">
    <source>
        <dbReference type="ARBA" id="ARBA00022840"/>
    </source>
</evidence>
<dbReference type="GO" id="GO:0005524">
    <property type="term" value="F:ATP binding"/>
    <property type="evidence" value="ECO:0007669"/>
    <property type="project" value="UniProtKB-KW"/>
</dbReference>
<accession>E6LXF7</accession>